<organism evidence="1 2">
    <name type="scientific">Labrus bergylta</name>
    <name type="common">ballan wrasse</name>
    <dbReference type="NCBI Taxonomy" id="56723"/>
    <lineage>
        <taxon>Eukaryota</taxon>
        <taxon>Metazoa</taxon>
        <taxon>Chordata</taxon>
        <taxon>Craniata</taxon>
        <taxon>Vertebrata</taxon>
        <taxon>Euteleostomi</taxon>
        <taxon>Actinopterygii</taxon>
        <taxon>Neopterygii</taxon>
        <taxon>Teleostei</taxon>
        <taxon>Neoteleostei</taxon>
        <taxon>Acanthomorphata</taxon>
        <taxon>Eupercaria</taxon>
        <taxon>Labriformes</taxon>
        <taxon>Labridae</taxon>
        <taxon>Labrus</taxon>
    </lineage>
</organism>
<dbReference type="Ensembl" id="ENSLBET00000004562.1">
    <property type="protein sequence ID" value="ENSLBEP00000004342.1"/>
    <property type="gene ID" value="ENSLBEG00000003334.1"/>
</dbReference>
<dbReference type="InParanoid" id="A0A3Q3EAI6"/>
<reference evidence="1" key="2">
    <citation type="submission" date="2025-09" db="UniProtKB">
        <authorList>
            <consortium name="Ensembl"/>
        </authorList>
    </citation>
    <scope>IDENTIFICATION</scope>
</reference>
<dbReference type="Proteomes" id="UP000261660">
    <property type="component" value="Unplaced"/>
</dbReference>
<protein>
    <submittedName>
        <fullName evidence="1">Uncharacterized protein</fullName>
    </submittedName>
</protein>
<proteinExistence type="predicted"/>
<keyword evidence="2" id="KW-1185">Reference proteome</keyword>
<reference evidence="1" key="1">
    <citation type="submission" date="2025-08" db="UniProtKB">
        <authorList>
            <consortium name="Ensembl"/>
        </authorList>
    </citation>
    <scope>IDENTIFICATION</scope>
</reference>
<accession>A0A3Q3EAI6</accession>
<sequence>SHLKIPPDPYPLIGTTVPTSGGRLQFTTSDRLLGLTHFSVKAIRSSNVETSNGLHICRWCFYILTDVWVAFIFL</sequence>
<dbReference type="AlphaFoldDB" id="A0A3Q3EAI6"/>
<evidence type="ECO:0000313" key="1">
    <source>
        <dbReference type="Ensembl" id="ENSLBEP00000004342.1"/>
    </source>
</evidence>
<name>A0A3Q3EAI6_9LABR</name>
<evidence type="ECO:0000313" key="2">
    <source>
        <dbReference type="Proteomes" id="UP000261660"/>
    </source>
</evidence>